<dbReference type="PANTHER" id="PTHR33751">
    <property type="entry name" value="CBB3-TYPE CYTOCHROME C OXIDASE SUBUNIT FIXP"/>
    <property type="match status" value="1"/>
</dbReference>
<feature type="domain" description="Cytochrome c" evidence="11">
    <location>
        <begin position="25"/>
        <end position="103"/>
    </location>
</feature>
<reference evidence="12 13" key="1">
    <citation type="submission" date="2020-08" db="EMBL/GenBank/DDBJ databases">
        <title>Genomic Encyclopedia of Type Strains, Phase IV (KMG-IV): sequencing the most valuable type-strain genomes for metagenomic binning, comparative biology and taxonomic classification.</title>
        <authorList>
            <person name="Goeker M."/>
        </authorList>
    </citation>
    <scope>NUCLEOTIDE SEQUENCE [LARGE SCALE GENOMIC DNA]</scope>
    <source>
        <strain evidence="12 13">DSM 22368</strain>
    </source>
</reference>
<name>A0A7X0JRL2_9GAMM</name>
<dbReference type="InterPro" id="IPR036909">
    <property type="entry name" value="Cyt_c-like_dom_sf"/>
</dbReference>
<evidence type="ECO:0000256" key="3">
    <source>
        <dbReference type="ARBA" id="ARBA00022617"/>
    </source>
</evidence>
<dbReference type="PROSITE" id="PS51007">
    <property type="entry name" value="CYTC"/>
    <property type="match status" value="2"/>
</dbReference>
<organism evidence="12 13">
    <name type="scientific">Pseudoteredinibacter isoporae</name>
    <dbReference type="NCBI Taxonomy" id="570281"/>
    <lineage>
        <taxon>Bacteria</taxon>
        <taxon>Pseudomonadati</taxon>
        <taxon>Pseudomonadota</taxon>
        <taxon>Gammaproteobacteria</taxon>
        <taxon>Cellvibrionales</taxon>
        <taxon>Cellvibrionaceae</taxon>
        <taxon>Pseudoteredinibacter</taxon>
    </lineage>
</organism>
<dbReference type="InterPro" id="IPR024167">
    <property type="entry name" value="Cytochrome_c4-like"/>
</dbReference>
<accession>A0A7X0JRL2</accession>
<evidence type="ECO:0000256" key="10">
    <source>
        <dbReference type="SAM" id="SignalP"/>
    </source>
</evidence>
<evidence type="ECO:0000256" key="9">
    <source>
        <dbReference type="PIRSR" id="PIRSR000005-2"/>
    </source>
</evidence>
<dbReference type="GO" id="GO:0005506">
    <property type="term" value="F:iron ion binding"/>
    <property type="evidence" value="ECO:0007669"/>
    <property type="project" value="InterPro"/>
</dbReference>
<keyword evidence="3 8" id="KW-0349">Heme</keyword>
<keyword evidence="13" id="KW-1185">Reference proteome</keyword>
<evidence type="ECO:0000256" key="8">
    <source>
        <dbReference type="PIRSR" id="PIRSR000005-1"/>
    </source>
</evidence>
<dbReference type="PIRSF" id="PIRSF000005">
    <property type="entry name" value="Cytochrome_c4"/>
    <property type="match status" value="1"/>
</dbReference>
<dbReference type="GO" id="GO:0042597">
    <property type="term" value="C:periplasmic space"/>
    <property type="evidence" value="ECO:0007669"/>
    <property type="project" value="UniProtKB-SubCell"/>
</dbReference>
<sequence length="216" mass="22756">MKNLYKYALVSLAALATAPSAMAAGDAAAGEAKTVVCAACHGKDGNSAAPNFPKLANLGEKYLIKQMQDIKSGSRPVLEMTGMLDAMNDQDLADIAAYFSSKSMQLSGAKEIDVQLQSGLRSEDPIAFGAKVYRAGNAESGTPACTGCHSPRGQGNAPAGYPRLSGQHADYIEKQLKAFRNGDRVNDGETKIMRSVAQYMTDAEIKAVANYIAGLN</sequence>
<protein>
    <submittedName>
        <fullName evidence="12">Cytochrome c553</fullName>
    </submittedName>
</protein>
<keyword evidence="10" id="KW-0732">Signal</keyword>
<dbReference type="SUPFAM" id="SSF46626">
    <property type="entry name" value="Cytochrome c"/>
    <property type="match status" value="2"/>
</dbReference>
<feature type="binding site" description="covalent" evidence="8">
    <location>
        <position position="148"/>
    </location>
    <ligand>
        <name>heme c</name>
        <dbReference type="ChEBI" id="CHEBI:61717"/>
        <label>2</label>
    </ligand>
</feature>
<feature type="binding site" description="axial binding residue" evidence="9">
    <location>
        <position position="193"/>
    </location>
    <ligand>
        <name>heme c</name>
        <dbReference type="ChEBI" id="CHEBI:61717"/>
        <label>2</label>
    </ligand>
    <ligandPart>
        <name>Fe</name>
        <dbReference type="ChEBI" id="CHEBI:18248"/>
    </ligandPart>
</feature>
<dbReference type="Gene3D" id="1.10.760.10">
    <property type="entry name" value="Cytochrome c-like domain"/>
    <property type="match status" value="2"/>
</dbReference>
<dbReference type="InterPro" id="IPR050597">
    <property type="entry name" value="Cytochrome_c_Oxidase_Subunit"/>
</dbReference>
<evidence type="ECO:0000256" key="2">
    <source>
        <dbReference type="ARBA" id="ARBA00022448"/>
    </source>
</evidence>
<feature type="binding site" description="covalent" evidence="8">
    <location>
        <position position="40"/>
    </location>
    <ligand>
        <name>heme c</name>
        <dbReference type="ChEBI" id="CHEBI:61717"/>
        <label>1</label>
    </ligand>
</feature>
<keyword evidence="6" id="KW-0249">Electron transport</keyword>
<evidence type="ECO:0000313" key="12">
    <source>
        <dbReference type="EMBL" id="MBB6520116.1"/>
    </source>
</evidence>
<gene>
    <name evidence="12" type="ORF">HNR48_000394</name>
</gene>
<evidence type="ECO:0000256" key="1">
    <source>
        <dbReference type="ARBA" id="ARBA00004418"/>
    </source>
</evidence>
<keyword evidence="7 9" id="KW-0408">Iron</keyword>
<feature type="binding site" description="axial binding residue" evidence="9">
    <location>
        <position position="80"/>
    </location>
    <ligand>
        <name>heme c</name>
        <dbReference type="ChEBI" id="CHEBI:61717"/>
        <label>1</label>
    </ligand>
    <ligandPart>
        <name>Fe</name>
        <dbReference type="ChEBI" id="CHEBI:18248"/>
    </ligandPart>
</feature>
<comment type="PTM">
    <text evidence="8">Binds 2 heme c groups covalently per subunit.</text>
</comment>
<dbReference type="EMBL" id="JACHHT010000001">
    <property type="protein sequence ID" value="MBB6520116.1"/>
    <property type="molecule type" value="Genomic_DNA"/>
</dbReference>
<feature type="binding site" description="covalent" evidence="8">
    <location>
        <position position="145"/>
    </location>
    <ligand>
        <name>heme c</name>
        <dbReference type="ChEBI" id="CHEBI:61717"/>
        <label>2</label>
    </ligand>
</feature>
<dbReference type="InParanoid" id="A0A7X0JRL2"/>
<feature type="signal peptide" evidence="10">
    <location>
        <begin position="1"/>
        <end position="23"/>
    </location>
</feature>
<evidence type="ECO:0000256" key="4">
    <source>
        <dbReference type="ARBA" id="ARBA00022723"/>
    </source>
</evidence>
<comment type="caution">
    <text evidence="12">The sequence shown here is derived from an EMBL/GenBank/DDBJ whole genome shotgun (WGS) entry which is preliminary data.</text>
</comment>
<dbReference type="RefSeq" id="WP_166852206.1">
    <property type="nucleotide sequence ID" value="NZ_JAAONY010000001.1"/>
</dbReference>
<feature type="binding site" description="covalent" evidence="8">
    <location>
        <position position="37"/>
    </location>
    <ligand>
        <name>heme c</name>
        <dbReference type="ChEBI" id="CHEBI:61717"/>
        <label>1</label>
    </ligand>
</feature>
<evidence type="ECO:0000256" key="7">
    <source>
        <dbReference type="ARBA" id="ARBA00023004"/>
    </source>
</evidence>
<evidence type="ECO:0000259" key="11">
    <source>
        <dbReference type="PROSITE" id="PS51007"/>
    </source>
</evidence>
<dbReference type="GO" id="GO:0020037">
    <property type="term" value="F:heme binding"/>
    <property type="evidence" value="ECO:0007669"/>
    <property type="project" value="InterPro"/>
</dbReference>
<evidence type="ECO:0000256" key="5">
    <source>
        <dbReference type="ARBA" id="ARBA00022764"/>
    </source>
</evidence>
<comment type="subcellular location">
    <subcellularLocation>
        <location evidence="1">Periplasm</location>
    </subcellularLocation>
</comment>
<dbReference type="Proteomes" id="UP000528457">
    <property type="component" value="Unassembled WGS sequence"/>
</dbReference>
<dbReference type="Pfam" id="PF00034">
    <property type="entry name" value="Cytochrom_C"/>
    <property type="match status" value="2"/>
</dbReference>
<feature type="domain" description="Cytochrome c" evidence="11">
    <location>
        <begin position="124"/>
        <end position="216"/>
    </location>
</feature>
<dbReference type="InterPro" id="IPR009056">
    <property type="entry name" value="Cyt_c-like_dom"/>
</dbReference>
<feature type="binding site" description="axial binding residue" evidence="9">
    <location>
        <position position="149"/>
    </location>
    <ligand>
        <name>heme c</name>
        <dbReference type="ChEBI" id="CHEBI:61717"/>
        <label>2</label>
    </ligand>
    <ligandPart>
        <name>Fe</name>
        <dbReference type="ChEBI" id="CHEBI:18248"/>
    </ligandPart>
</feature>
<dbReference type="GO" id="GO:0009055">
    <property type="term" value="F:electron transfer activity"/>
    <property type="evidence" value="ECO:0007669"/>
    <property type="project" value="InterPro"/>
</dbReference>
<evidence type="ECO:0000313" key="13">
    <source>
        <dbReference type="Proteomes" id="UP000528457"/>
    </source>
</evidence>
<feature type="binding site" description="axial binding residue" evidence="9">
    <location>
        <position position="41"/>
    </location>
    <ligand>
        <name>heme c</name>
        <dbReference type="ChEBI" id="CHEBI:61717"/>
        <label>1</label>
    </ligand>
    <ligandPart>
        <name>Fe</name>
        <dbReference type="ChEBI" id="CHEBI:18248"/>
    </ligandPart>
</feature>
<proteinExistence type="predicted"/>
<dbReference type="PANTHER" id="PTHR33751:SF9">
    <property type="entry name" value="CYTOCHROME C4"/>
    <property type="match status" value="1"/>
</dbReference>
<dbReference type="AlphaFoldDB" id="A0A7X0JRL2"/>
<keyword evidence="2" id="KW-0813">Transport</keyword>
<keyword evidence="4 9" id="KW-0479">Metal-binding</keyword>
<evidence type="ECO:0000256" key="6">
    <source>
        <dbReference type="ARBA" id="ARBA00022982"/>
    </source>
</evidence>
<feature type="chain" id="PRO_5030836515" evidence="10">
    <location>
        <begin position="24"/>
        <end position="216"/>
    </location>
</feature>
<keyword evidence="5" id="KW-0574">Periplasm</keyword>